<gene>
    <name evidence="1" type="ORF">GCM10010365_23180</name>
</gene>
<dbReference type="Proteomes" id="UP000622166">
    <property type="component" value="Unassembled WGS sequence"/>
</dbReference>
<sequence length="107" mass="11813">MAAGLRRIDAVVLSVLSVLFEAVRTWLGGPSSSAVIGYRHECCRQGRVRGMWQQDKQPFTHDTPSVIRCGANVVRTNTIITCFDTMGVSAEMRGLIRKNRTKADSSD</sequence>
<reference evidence="1" key="2">
    <citation type="submission" date="2020-09" db="EMBL/GenBank/DDBJ databases">
        <authorList>
            <person name="Sun Q."/>
            <person name="Ohkuma M."/>
        </authorList>
    </citation>
    <scope>NUCLEOTIDE SEQUENCE</scope>
    <source>
        <strain evidence="1">JCM 4815</strain>
    </source>
</reference>
<dbReference type="EMBL" id="BMVW01000003">
    <property type="protein sequence ID" value="GGZ03660.1"/>
    <property type="molecule type" value="Genomic_DNA"/>
</dbReference>
<protein>
    <submittedName>
        <fullName evidence="1">Uncharacterized protein</fullName>
    </submittedName>
</protein>
<evidence type="ECO:0000313" key="1">
    <source>
        <dbReference type="EMBL" id="GGZ03660.1"/>
    </source>
</evidence>
<reference evidence="1" key="1">
    <citation type="journal article" date="2014" name="Int. J. Syst. Evol. Microbiol.">
        <title>Complete genome sequence of Corynebacterium casei LMG S-19264T (=DSM 44701T), isolated from a smear-ripened cheese.</title>
        <authorList>
            <consortium name="US DOE Joint Genome Institute (JGI-PGF)"/>
            <person name="Walter F."/>
            <person name="Albersmeier A."/>
            <person name="Kalinowski J."/>
            <person name="Ruckert C."/>
        </authorList>
    </citation>
    <scope>NUCLEOTIDE SEQUENCE</scope>
    <source>
        <strain evidence="1">JCM 4815</strain>
    </source>
</reference>
<keyword evidence="2" id="KW-1185">Reference proteome</keyword>
<name>A0A918PG19_9ACTN</name>
<evidence type="ECO:0000313" key="2">
    <source>
        <dbReference type="Proteomes" id="UP000622166"/>
    </source>
</evidence>
<organism evidence="1 2">
    <name type="scientific">Streptomyces poonensis</name>
    <dbReference type="NCBI Taxonomy" id="68255"/>
    <lineage>
        <taxon>Bacteria</taxon>
        <taxon>Bacillati</taxon>
        <taxon>Actinomycetota</taxon>
        <taxon>Actinomycetes</taxon>
        <taxon>Kitasatosporales</taxon>
        <taxon>Streptomycetaceae</taxon>
        <taxon>Streptomyces</taxon>
    </lineage>
</organism>
<dbReference type="AlphaFoldDB" id="A0A918PG19"/>
<comment type="caution">
    <text evidence="1">The sequence shown here is derived from an EMBL/GenBank/DDBJ whole genome shotgun (WGS) entry which is preliminary data.</text>
</comment>
<proteinExistence type="predicted"/>
<accession>A0A918PG19</accession>